<organism evidence="4 5">
    <name type="scientific">Adineta steineri</name>
    <dbReference type="NCBI Taxonomy" id="433720"/>
    <lineage>
        <taxon>Eukaryota</taxon>
        <taxon>Metazoa</taxon>
        <taxon>Spiralia</taxon>
        <taxon>Gnathifera</taxon>
        <taxon>Rotifera</taxon>
        <taxon>Eurotatoria</taxon>
        <taxon>Bdelloidea</taxon>
        <taxon>Adinetida</taxon>
        <taxon>Adinetidae</taxon>
        <taxon>Adineta</taxon>
    </lineage>
</organism>
<gene>
    <name evidence="4" type="ORF">JYZ213_LOCUS18537</name>
</gene>
<dbReference type="EMBL" id="CAJNOG010000181">
    <property type="protein sequence ID" value="CAF1048366.1"/>
    <property type="molecule type" value="Genomic_DNA"/>
</dbReference>
<evidence type="ECO:0000256" key="1">
    <source>
        <dbReference type="ARBA" id="ARBA00007637"/>
    </source>
</evidence>
<dbReference type="GO" id="GO:0003824">
    <property type="term" value="F:catalytic activity"/>
    <property type="evidence" value="ECO:0007669"/>
    <property type="project" value="UniProtKB-ARBA"/>
</dbReference>
<dbReference type="PANTHER" id="PTHR43574">
    <property type="entry name" value="EPIMERASE-RELATED"/>
    <property type="match status" value="1"/>
</dbReference>
<evidence type="ECO:0000313" key="4">
    <source>
        <dbReference type="EMBL" id="CAF1048366.1"/>
    </source>
</evidence>
<dbReference type="InterPro" id="IPR016040">
    <property type="entry name" value="NAD(P)-bd_dom"/>
</dbReference>
<dbReference type="PRINTS" id="PR01713">
    <property type="entry name" value="NUCEPIMERASE"/>
</dbReference>
<evidence type="ECO:0000313" key="5">
    <source>
        <dbReference type="Proteomes" id="UP000663845"/>
    </source>
</evidence>
<keyword evidence="2" id="KW-0520">NAD</keyword>
<evidence type="ECO:0000256" key="2">
    <source>
        <dbReference type="ARBA" id="ARBA00023027"/>
    </source>
</evidence>
<feature type="domain" description="NAD(P)-binding" evidence="3">
    <location>
        <begin position="110"/>
        <end position="418"/>
    </location>
</feature>
<dbReference type="AlphaFoldDB" id="A0A814K965"/>
<reference evidence="4" key="1">
    <citation type="submission" date="2021-02" db="EMBL/GenBank/DDBJ databases">
        <authorList>
            <person name="Nowell W R."/>
        </authorList>
    </citation>
    <scope>NUCLEOTIDE SEQUENCE</scope>
</reference>
<comment type="caution">
    <text evidence="4">The sequence shown here is derived from an EMBL/GenBank/DDBJ whole genome shotgun (WGS) entry which is preliminary data.</text>
</comment>
<protein>
    <recommendedName>
        <fullName evidence="3">NAD(P)-binding domain-containing protein</fullName>
    </recommendedName>
</protein>
<evidence type="ECO:0000259" key="3">
    <source>
        <dbReference type="Pfam" id="PF16363"/>
    </source>
</evidence>
<name>A0A814K965_9BILA</name>
<proteinExistence type="inferred from homology"/>
<accession>A0A814K965</accession>
<comment type="similarity">
    <text evidence="1">Belongs to the NAD(P)-dependent epimerase/dehydratase family.</text>
</comment>
<dbReference type="Proteomes" id="UP000663845">
    <property type="component" value="Unassembled WGS sequence"/>
</dbReference>
<sequence>MTIISDKLPSMKNSKNLSKIYLVTGGAGFVGSHLIDRLLEFDVGVILLDNFNEYYSSKIKRKNVALLQAHHPNSAFVIIEGSINDVQLLNTIFSTLPSMKNSKNLSKIYLVTGGAGFVGSHLIDRLLEFDVGVILLDNFNEYYSSKIKRKNVALLQARHPSSAFVIIEGSINDVQLLNTIFSTYGITHIAHLAALPGVRSTAYHINQYVETNSIGTQLLLEAASSLQRLPQFVFTSTSSVYGQTNNVPFIETDSCAQPISPYAASKRSAELIAHVYHRLYALNITILRLFNVYGPRGRPDMMPFLLMNACIDPSRIVDVYDNGDIQRDWTYIDDVIDGIIAALQRPLGYEIINIGYGTPIKLTKFIDQMQQVSNRQIRTQMKKSHRTEPSITHCDNTKARILLDFVPKTNVSEGVKKTWLWFQQEYGVNK</sequence>
<dbReference type="SUPFAM" id="SSF51735">
    <property type="entry name" value="NAD(P)-binding Rossmann-fold domains"/>
    <property type="match status" value="2"/>
</dbReference>
<feature type="domain" description="NAD(P)-binding" evidence="3">
    <location>
        <begin position="22"/>
        <end position="95"/>
    </location>
</feature>
<dbReference type="InterPro" id="IPR036291">
    <property type="entry name" value="NAD(P)-bd_dom_sf"/>
</dbReference>
<dbReference type="Gene3D" id="3.40.50.720">
    <property type="entry name" value="NAD(P)-binding Rossmann-like Domain"/>
    <property type="match status" value="2"/>
</dbReference>
<dbReference type="Pfam" id="PF16363">
    <property type="entry name" value="GDP_Man_Dehyd"/>
    <property type="match status" value="2"/>
</dbReference>